<dbReference type="RefSeq" id="WP_243554272.1">
    <property type="nucleotide sequence ID" value="NZ_CP094528.1"/>
</dbReference>
<protein>
    <submittedName>
        <fullName evidence="3">Dienelactone hydrolase family protein</fullName>
    </submittedName>
</protein>
<comment type="similarity">
    <text evidence="1">Belongs to the AB hydrolase superfamily.</text>
</comment>
<dbReference type="EMBL" id="CP094528">
    <property type="protein sequence ID" value="UOE43311.1"/>
    <property type="molecule type" value="Genomic_DNA"/>
</dbReference>
<dbReference type="InterPro" id="IPR002925">
    <property type="entry name" value="Dienelactn_hydro"/>
</dbReference>
<dbReference type="PANTHER" id="PTHR22946">
    <property type="entry name" value="DIENELACTONE HYDROLASE DOMAIN-CONTAINING PROTEIN-RELATED"/>
    <property type="match status" value="1"/>
</dbReference>
<evidence type="ECO:0000256" key="1">
    <source>
        <dbReference type="ARBA" id="ARBA00008645"/>
    </source>
</evidence>
<evidence type="ECO:0000313" key="4">
    <source>
        <dbReference type="Proteomes" id="UP000832097"/>
    </source>
</evidence>
<dbReference type="GO" id="GO:0016787">
    <property type="term" value="F:hydrolase activity"/>
    <property type="evidence" value="ECO:0007669"/>
    <property type="project" value="UniProtKB-KW"/>
</dbReference>
<name>A0ABY4BVS0_9MICO</name>
<evidence type="ECO:0000313" key="3">
    <source>
        <dbReference type="EMBL" id="UOE43311.1"/>
    </source>
</evidence>
<evidence type="ECO:0000259" key="2">
    <source>
        <dbReference type="Pfam" id="PF01738"/>
    </source>
</evidence>
<dbReference type="InterPro" id="IPR050261">
    <property type="entry name" value="FrsA_esterase"/>
</dbReference>
<dbReference type="Pfam" id="PF01738">
    <property type="entry name" value="DLH"/>
    <property type="match status" value="1"/>
</dbReference>
<keyword evidence="3" id="KW-0378">Hydrolase</keyword>
<sequence>MAHTITRDIAYRHADTRMLGCLLAGARAGDAVGARPGILLVHDAFGLTADLVALAERYAALGYTVFAADVWGERFQPTTGEQIGRLIGSMAGDRDEWMSRIRAAHLAAAAQPEVDAARIAVVGYCVGGSSALEYVRTGGDVAGAVSIHGGLDLVAGDWSAATSTASVLLCTGAADPMAAPRHWQPIKAGLTDAGIDWEFDLYSGAQHAFTNPKADALGMPGAAYDARSAARAWARTVSFLGELFAEAPKSSSTGA</sequence>
<proteinExistence type="inferred from homology"/>
<organism evidence="3 4">
    <name type="scientific">Agromyces larvae</name>
    <dbReference type="NCBI Taxonomy" id="2929802"/>
    <lineage>
        <taxon>Bacteria</taxon>
        <taxon>Bacillati</taxon>
        <taxon>Actinomycetota</taxon>
        <taxon>Actinomycetes</taxon>
        <taxon>Micrococcales</taxon>
        <taxon>Microbacteriaceae</taxon>
        <taxon>Agromyces</taxon>
    </lineage>
</organism>
<reference evidence="3 4" key="1">
    <citation type="submission" date="2022-03" db="EMBL/GenBank/DDBJ databases">
        <title>Mucilaginibacter sp. isolated from the gut of Protaetia brevitarsis seulensis larvae.</title>
        <authorList>
            <person name="Won M."/>
            <person name="Kim S.-J."/>
            <person name="Kwon S.-W."/>
        </authorList>
    </citation>
    <scope>NUCLEOTIDE SEQUENCE [LARGE SCALE GENOMIC DNA]</scope>
    <source>
        <strain evidence="3 4">CFWR-12</strain>
    </source>
</reference>
<dbReference type="InterPro" id="IPR029058">
    <property type="entry name" value="AB_hydrolase_fold"/>
</dbReference>
<feature type="domain" description="Dienelactone hydrolase" evidence="2">
    <location>
        <begin position="34"/>
        <end position="242"/>
    </location>
</feature>
<dbReference type="Proteomes" id="UP000832097">
    <property type="component" value="Chromosome"/>
</dbReference>
<keyword evidence="4" id="KW-1185">Reference proteome</keyword>
<dbReference type="PANTHER" id="PTHR22946:SF0">
    <property type="entry name" value="DIENELACTONE HYDROLASE DOMAIN-CONTAINING PROTEIN"/>
    <property type="match status" value="1"/>
</dbReference>
<accession>A0ABY4BVS0</accession>
<gene>
    <name evidence="3" type="ORF">MTO99_14115</name>
</gene>
<dbReference type="Gene3D" id="3.40.50.1820">
    <property type="entry name" value="alpha/beta hydrolase"/>
    <property type="match status" value="1"/>
</dbReference>
<dbReference type="SUPFAM" id="SSF53474">
    <property type="entry name" value="alpha/beta-Hydrolases"/>
    <property type="match status" value="1"/>
</dbReference>